<accession>A0AAX3EPA8</accession>
<keyword evidence="2" id="KW-1185">Reference proteome</keyword>
<proteinExistence type="predicted"/>
<keyword evidence="1" id="KW-0614">Plasmid</keyword>
<gene>
    <name evidence="1" type="ORF">NL394_22410</name>
</gene>
<protein>
    <recommendedName>
        <fullName evidence="3">Heme peroxidase</fullName>
    </recommendedName>
</protein>
<sequence>MTDLDLLLKAIADDLGDPSDGGAPVEFRDSLALCALNSAYSLRGSSAAATNMLARYRAFRPTADTDSGADLLQAMDGAGGPVDFAREVLRNESKLPGTSRVRPEGIYEGLSRLAALETPVSTTEHLRTAVAAGDTSVEAAWLSVKGFGALAWSYLIMNAGVGTETKPDMMVQRYLARVLGEGQKLTDARTRTLLQLAAAELNVEPRDLDRAIWLHESPSK</sequence>
<reference evidence="1" key="1">
    <citation type="submission" date="2022-07" db="EMBL/GenBank/DDBJ databases">
        <authorList>
            <person name="Wu T."/>
        </authorList>
    </citation>
    <scope>NUCLEOTIDE SEQUENCE</scope>
    <source>
        <strain evidence="1">SD-1</strain>
        <plasmid evidence="1">unnamed1</plasmid>
    </source>
</reference>
<evidence type="ECO:0000313" key="1">
    <source>
        <dbReference type="EMBL" id="UYV99888.1"/>
    </source>
</evidence>
<dbReference type="RefSeq" id="WP_166186488.1">
    <property type="nucleotide sequence ID" value="NZ_CP101181.1"/>
</dbReference>
<geneLocation type="plasmid" evidence="1 2">
    <name>unnamed1</name>
</geneLocation>
<evidence type="ECO:0000313" key="2">
    <source>
        <dbReference type="Proteomes" id="UP001163293"/>
    </source>
</evidence>
<dbReference type="Proteomes" id="UP001163293">
    <property type="component" value="Plasmid unnamed1"/>
</dbReference>
<organism evidence="1 2">
    <name type="scientific">Paenarthrobacter ureafaciens</name>
    <dbReference type="NCBI Taxonomy" id="37931"/>
    <lineage>
        <taxon>Bacteria</taxon>
        <taxon>Bacillati</taxon>
        <taxon>Actinomycetota</taxon>
        <taxon>Actinomycetes</taxon>
        <taxon>Micrococcales</taxon>
        <taxon>Micrococcaceae</taxon>
        <taxon>Paenarthrobacter</taxon>
    </lineage>
</organism>
<name>A0AAX3EPA8_PAEUR</name>
<dbReference type="AlphaFoldDB" id="A0AAX3EPA8"/>
<dbReference type="EMBL" id="CP101186">
    <property type="protein sequence ID" value="UYV99888.1"/>
    <property type="molecule type" value="Genomic_DNA"/>
</dbReference>
<evidence type="ECO:0008006" key="3">
    <source>
        <dbReference type="Google" id="ProtNLM"/>
    </source>
</evidence>